<protein>
    <submittedName>
        <fullName evidence="3">Cardiotrophin-like cytokine factor 1 isoform X1</fullName>
    </submittedName>
</protein>
<name>A0A8U0UNJ3_MUSPF</name>
<dbReference type="CTD" id="23529"/>
<evidence type="ECO:0000313" key="2">
    <source>
        <dbReference type="Proteomes" id="UP000000715"/>
    </source>
</evidence>
<accession>A0A8U0UNJ3</accession>
<evidence type="ECO:0000313" key="3">
    <source>
        <dbReference type="RefSeq" id="XP_044921718.1"/>
    </source>
</evidence>
<feature type="region of interest" description="Disordered" evidence="1">
    <location>
        <begin position="77"/>
        <end position="99"/>
    </location>
</feature>
<dbReference type="Proteomes" id="UP000000715">
    <property type="component" value="Unplaced"/>
</dbReference>
<proteinExistence type="predicted"/>
<dbReference type="GeneID" id="101693778"/>
<feature type="compositionally biased region" description="Low complexity" evidence="1">
    <location>
        <begin position="265"/>
        <end position="283"/>
    </location>
</feature>
<gene>
    <name evidence="3" type="primary">CLCF1</name>
</gene>
<keyword evidence="2" id="KW-1185">Reference proteome</keyword>
<organism evidence="2 3">
    <name type="scientific">Mustela putorius furo</name>
    <name type="common">European domestic ferret</name>
    <name type="synonym">Mustela furo</name>
    <dbReference type="NCBI Taxonomy" id="9669"/>
    <lineage>
        <taxon>Eukaryota</taxon>
        <taxon>Metazoa</taxon>
        <taxon>Chordata</taxon>
        <taxon>Craniata</taxon>
        <taxon>Vertebrata</taxon>
        <taxon>Euteleostomi</taxon>
        <taxon>Mammalia</taxon>
        <taxon>Eutheria</taxon>
        <taxon>Laurasiatheria</taxon>
        <taxon>Carnivora</taxon>
        <taxon>Caniformia</taxon>
        <taxon>Musteloidea</taxon>
        <taxon>Mustelidae</taxon>
        <taxon>Mustelinae</taxon>
        <taxon>Mustela</taxon>
    </lineage>
</organism>
<evidence type="ECO:0000256" key="1">
    <source>
        <dbReference type="SAM" id="MobiDB-lite"/>
    </source>
</evidence>
<sequence>MEGPHLPCLCSSSPLPQTWGPAALDPWASLLSASPILAGPPRGDLGEGGRGEARPVVAGGSGCGWKLCHKDLGAVQRCSESPGEKGRGSELRRTGGGGEPAPLPVFLFHIPAPTLEPGKERGGGWWGSWLRPQDTPRKLVCLCACQRVNLPLGPCLSQASPLSAPFLSGCSVPLSPFPGPQASPLRVGKAVSSSPACLLYPSCGRTLETASVSSFCSPAPGSPVLGDSGLHEYRLSLALLLVGPGMWGGKWSSDSHPLLPPPGQKPLLDSATPSSSRPFFSPGFPCQISRRSGLHPLPPLPLHPLTP</sequence>
<dbReference type="AlphaFoldDB" id="A0A8U0UNJ3"/>
<feature type="compositionally biased region" description="Basic and acidic residues" evidence="1">
    <location>
        <begin position="82"/>
        <end position="93"/>
    </location>
</feature>
<dbReference type="RefSeq" id="XP_044921718.1">
    <property type="nucleotide sequence ID" value="XM_045065783.1"/>
</dbReference>
<reference evidence="3" key="1">
    <citation type="submission" date="2025-08" db="UniProtKB">
        <authorList>
            <consortium name="RefSeq"/>
        </authorList>
    </citation>
    <scope>IDENTIFICATION</scope>
    <source>
        <tissue evidence="3">Brain</tissue>
    </source>
</reference>
<feature type="region of interest" description="Disordered" evidence="1">
    <location>
        <begin position="258"/>
        <end position="283"/>
    </location>
</feature>